<gene>
    <name evidence="1" type="ORF">DLD82_00405</name>
</gene>
<dbReference type="Proteomes" id="UP000245934">
    <property type="component" value="Unassembled WGS sequence"/>
</dbReference>
<keyword evidence="2" id="KW-1185">Reference proteome</keyword>
<accession>A0A2V2NFH1</accession>
<comment type="caution">
    <text evidence="1">The sequence shown here is derived from an EMBL/GenBank/DDBJ whole genome shotgun (WGS) entry which is preliminary data.</text>
</comment>
<evidence type="ECO:0000313" key="1">
    <source>
        <dbReference type="EMBL" id="PWR76306.1"/>
    </source>
</evidence>
<organism evidence="1 2">
    <name type="scientific">Methanospirillum stamsii</name>
    <dbReference type="NCBI Taxonomy" id="1277351"/>
    <lineage>
        <taxon>Archaea</taxon>
        <taxon>Methanobacteriati</taxon>
        <taxon>Methanobacteriota</taxon>
        <taxon>Stenosarchaea group</taxon>
        <taxon>Methanomicrobia</taxon>
        <taxon>Methanomicrobiales</taxon>
        <taxon>Methanospirillaceae</taxon>
        <taxon>Methanospirillum</taxon>
    </lineage>
</organism>
<name>A0A2V2NFH1_9EURY</name>
<dbReference type="AlphaFoldDB" id="A0A2V2NFH1"/>
<protein>
    <submittedName>
        <fullName evidence="1">Uncharacterized protein</fullName>
    </submittedName>
</protein>
<proteinExistence type="predicted"/>
<reference evidence="1 2" key="1">
    <citation type="submission" date="2018-05" db="EMBL/GenBank/DDBJ databases">
        <title>Draft genome of Methanospirillum stamsii Pt1.</title>
        <authorList>
            <person name="Dueholm M.S."/>
            <person name="Nielsen P.H."/>
            <person name="Bakmann L.F."/>
            <person name="Otzen D.E."/>
        </authorList>
    </citation>
    <scope>NUCLEOTIDE SEQUENCE [LARGE SCALE GENOMIC DNA]</scope>
    <source>
        <strain evidence="1 2">Pt1</strain>
    </source>
</reference>
<sequence length="81" mass="9553">MVNQMKNVCHEIRIIQHPVFLGEREIYPVVRTTVWSLENGFFLSGNPLALIIKEKENWFFVSMDQDIPDIFTLLSVMKKEK</sequence>
<evidence type="ECO:0000313" key="2">
    <source>
        <dbReference type="Proteomes" id="UP000245934"/>
    </source>
</evidence>
<dbReference type="EMBL" id="QGMZ01000001">
    <property type="protein sequence ID" value="PWR76306.1"/>
    <property type="molecule type" value="Genomic_DNA"/>
</dbReference>